<dbReference type="NCBIfam" id="TIGR00254">
    <property type="entry name" value="GGDEF"/>
    <property type="match status" value="1"/>
</dbReference>
<dbReference type="Gene3D" id="3.40.50.2300">
    <property type="match status" value="1"/>
</dbReference>
<dbReference type="SUPFAM" id="SSF55785">
    <property type="entry name" value="PYP-like sensor domain (PAS domain)"/>
    <property type="match status" value="1"/>
</dbReference>
<dbReference type="SMART" id="SM00448">
    <property type="entry name" value="REC"/>
    <property type="match status" value="1"/>
</dbReference>
<dbReference type="CDD" id="cd01948">
    <property type="entry name" value="EAL"/>
    <property type="match status" value="1"/>
</dbReference>
<dbReference type="Pfam" id="PF00563">
    <property type="entry name" value="EAL"/>
    <property type="match status" value="1"/>
</dbReference>
<dbReference type="InterPro" id="IPR001789">
    <property type="entry name" value="Sig_transdc_resp-reg_receiver"/>
</dbReference>
<dbReference type="SMART" id="SM00267">
    <property type="entry name" value="GGDEF"/>
    <property type="match status" value="1"/>
</dbReference>
<dbReference type="Gene3D" id="3.30.450.40">
    <property type="match status" value="2"/>
</dbReference>
<dbReference type="InterPro" id="IPR011006">
    <property type="entry name" value="CheY-like_superfamily"/>
</dbReference>
<sequence>MKSQMSNNGLDILIAEDSRTQAEQLSYLLEQHGYRVTVAANGKQALLAAQAQKPTLIISDIVMPEMDGYELCKAVKSDEKLKDTPVILVTTLSDSHDVIRGLECGADNFIRKPYDERYLLSRINYLLMNLDMRKDQRMRVGVEINLGGRKYFINSERQQILDLLISTYEEAVHINNELKLREAELKHSNQVLNGFGNIVAGLNHALTEREVAEAALERALEMPGIQAGWIAMREGESGFRITAMRNLPPALMVSGALDGVCTCRNQLLSGLLNSECKIFECERFAKANGDMHGLRYHAGVPLWTGDRTMGIMNLVGAAQGMFDESELKMLSVVGNQVAVALERARLHEHLEQLVEERTSALTAEIIERKRIQEEQARLVAILEATPDFVGTATADGHPLYINRAGRRMRGLSESSDRLPDHVQENHPEWVEKLMQEEGIPQALIHGSWSGETAILGQNGHEIPILQVIIAHKGADGSLAYFSTIGHDITNRKVNEARIARLNRIYSVLSGINTTIVRVREEEELFSEACRIAVEHGGFIFAWIGKFDTDSTQVTPVAQAGRDDGYLAKINLTSRKETDGNCPLVSQALVDAKPVICNDIDGDERMAALRSEALSRGYRSVVVLPLILESKPVGVFVLYAPEPGVFDEEEMRLLNEIAGDISFAIDNLKKEAKLNYLAYYDVITGLPNRSLFYDRLGQHLHDAQSGETIAVLAIDLERFRVVNETFGRHAGDMLLKQMAERLITTGIGVDHLARISADCFAMVLSNIREEADVVRFLENQVAAVLSKPFKLEGQELRISVRAGIAIFPDDGKDADTLFRNAEAALKKTKLSSDKYLFYTPELNARVAEKLTLENKLRRALEREQLILHYQPKVDLKSNQIVGLEALMRWNDPETGLVPPSKFIPLLEETGMIIEAGAWALTQAMKDSRAWQAKGLTSPRIAVNVSQIQLQRKDFVSTIERVVGSLEGQSGGLEIEITESLIMRDIEINIQKLHAIRKMGVEVAIDDFGTGYSSLSYIAKLPINSLKIDCSFITNMTDNANDLSIVSAIISLAHSLNLRVVAEGVETNEQAKLLRLLKCDEIQGFLFSPGVPAVKIEEFLRNKKTLE</sequence>
<evidence type="ECO:0000256" key="2">
    <source>
        <dbReference type="ARBA" id="ARBA00022777"/>
    </source>
</evidence>
<dbReference type="Pfam" id="PF00072">
    <property type="entry name" value="Response_reg"/>
    <property type="match status" value="1"/>
</dbReference>
<dbReference type="InterPro" id="IPR043128">
    <property type="entry name" value="Rev_trsase/Diguanyl_cyclase"/>
</dbReference>
<dbReference type="InterPro" id="IPR035919">
    <property type="entry name" value="EAL_sf"/>
</dbReference>
<dbReference type="InterPro" id="IPR029016">
    <property type="entry name" value="GAF-like_dom_sf"/>
</dbReference>
<evidence type="ECO:0000259" key="4">
    <source>
        <dbReference type="PROSITE" id="PS50883"/>
    </source>
</evidence>
<dbReference type="SUPFAM" id="SSF52172">
    <property type="entry name" value="CheY-like"/>
    <property type="match status" value="1"/>
</dbReference>
<evidence type="ECO:0000313" key="6">
    <source>
        <dbReference type="EMBL" id="OIR03306.1"/>
    </source>
</evidence>
<dbReference type="SUPFAM" id="SSF55073">
    <property type="entry name" value="Nucleotide cyclase"/>
    <property type="match status" value="1"/>
</dbReference>
<reference evidence="6" key="1">
    <citation type="submission" date="2016-10" db="EMBL/GenBank/DDBJ databases">
        <title>Sequence of Gallionella enrichment culture.</title>
        <authorList>
            <person name="Poehlein A."/>
            <person name="Muehling M."/>
            <person name="Daniel R."/>
        </authorList>
    </citation>
    <scope>NUCLEOTIDE SEQUENCE</scope>
</reference>
<dbReference type="Gene3D" id="3.30.450.20">
    <property type="entry name" value="PAS domain"/>
    <property type="match status" value="1"/>
</dbReference>
<dbReference type="EMBL" id="MLJW01000067">
    <property type="protein sequence ID" value="OIR03306.1"/>
    <property type="molecule type" value="Genomic_DNA"/>
</dbReference>
<accession>A0A1J5S5C6</accession>
<dbReference type="PANTHER" id="PTHR44757:SF2">
    <property type="entry name" value="BIOFILM ARCHITECTURE MAINTENANCE PROTEIN MBAA"/>
    <property type="match status" value="1"/>
</dbReference>
<dbReference type="PANTHER" id="PTHR44757">
    <property type="entry name" value="DIGUANYLATE CYCLASE DGCP"/>
    <property type="match status" value="1"/>
</dbReference>
<evidence type="ECO:0000259" key="3">
    <source>
        <dbReference type="PROSITE" id="PS50110"/>
    </source>
</evidence>
<dbReference type="InterPro" id="IPR052155">
    <property type="entry name" value="Biofilm_reg_signaling"/>
</dbReference>
<keyword evidence="1" id="KW-0808">Transferase</keyword>
<dbReference type="InterPro" id="IPR000014">
    <property type="entry name" value="PAS"/>
</dbReference>
<dbReference type="InterPro" id="IPR035965">
    <property type="entry name" value="PAS-like_dom_sf"/>
</dbReference>
<dbReference type="GO" id="GO:0016301">
    <property type="term" value="F:kinase activity"/>
    <property type="evidence" value="ECO:0007669"/>
    <property type="project" value="UniProtKB-KW"/>
</dbReference>
<organism evidence="6">
    <name type="scientific">mine drainage metagenome</name>
    <dbReference type="NCBI Taxonomy" id="410659"/>
    <lineage>
        <taxon>unclassified sequences</taxon>
        <taxon>metagenomes</taxon>
        <taxon>ecological metagenomes</taxon>
    </lineage>
</organism>
<dbReference type="Gene3D" id="3.20.20.450">
    <property type="entry name" value="EAL domain"/>
    <property type="match status" value="1"/>
</dbReference>
<dbReference type="SMART" id="SM00052">
    <property type="entry name" value="EAL"/>
    <property type="match status" value="1"/>
</dbReference>
<dbReference type="SMART" id="SM00065">
    <property type="entry name" value="GAF"/>
    <property type="match status" value="2"/>
</dbReference>
<dbReference type="Gene3D" id="3.30.70.270">
    <property type="match status" value="1"/>
</dbReference>
<dbReference type="CDD" id="cd01949">
    <property type="entry name" value="GGDEF"/>
    <property type="match status" value="1"/>
</dbReference>
<dbReference type="PROSITE" id="PS50883">
    <property type="entry name" value="EAL"/>
    <property type="match status" value="1"/>
</dbReference>
<dbReference type="InterPro" id="IPR001633">
    <property type="entry name" value="EAL_dom"/>
</dbReference>
<evidence type="ECO:0000259" key="5">
    <source>
        <dbReference type="PROSITE" id="PS50887"/>
    </source>
</evidence>
<dbReference type="SUPFAM" id="SSF141868">
    <property type="entry name" value="EAL domain-like"/>
    <property type="match status" value="1"/>
</dbReference>
<comment type="caution">
    <text evidence="6">The sequence shown here is derived from an EMBL/GenBank/DDBJ whole genome shotgun (WGS) entry which is preliminary data.</text>
</comment>
<dbReference type="Pfam" id="PF13185">
    <property type="entry name" value="GAF_2"/>
    <property type="match status" value="2"/>
</dbReference>
<proteinExistence type="predicted"/>
<dbReference type="AlphaFoldDB" id="A0A1J5S5C6"/>
<dbReference type="InterPro" id="IPR029787">
    <property type="entry name" value="Nucleotide_cyclase"/>
</dbReference>
<dbReference type="FunFam" id="3.20.20.450:FF:000001">
    <property type="entry name" value="Cyclic di-GMP phosphodiesterase yahA"/>
    <property type="match status" value="1"/>
</dbReference>
<feature type="domain" description="GGDEF" evidence="5">
    <location>
        <begin position="706"/>
        <end position="839"/>
    </location>
</feature>
<keyword evidence="2" id="KW-0418">Kinase</keyword>
<dbReference type="NCBIfam" id="TIGR00229">
    <property type="entry name" value="sensory_box"/>
    <property type="match status" value="1"/>
</dbReference>
<dbReference type="PROSITE" id="PS50887">
    <property type="entry name" value="GGDEF"/>
    <property type="match status" value="1"/>
</dbReference>
<evidence type="ECO:0000256" key="1">
    <source>
        <dbReference type="ARBA" id="ARBA00022679"/>
    </source>
</evidence>
<dbReference type="Pfam" id="PF00990">
    <property type="entry name" value="GGDEF"/>
    <property type="match status" value="1"/>
</dbReference>
<dbReference type="CDD" id="cd17598">
    <property type="entry name" value="REC_hyHK"/>
    <property type="match status" value="1"/>
</dbReference>
<feature type="domain" description="Response regulatory" evidence="3">
    <location>
        <begin position="11"/>
        <end position="127"/>
    </location>
</feature>
<dbReference type="PROSITE" id="PS50110">
    <property type="entry name" value="RESPONSE_REGULATORY"/>
    <property type="match status" value="1"/>
</dbReference>
<protein>
    <submittedName>
        <fullName evidence="6">Phytochrome-like protein cph2</fullName>
    </submittedName>
</protein>
<feature type="domain" description="EAL" evidence="4">
    <location>
        <begin position="848"/>
        <end position="1102"/>
    </location>
</feature>
<dbReference type="GO" id="GO:0000160">
    <property type="term" value="P:phosphorelay signal transduction system"/>
    <property type="evidence" value="ECO:0007669"/>
    <property type="project" value="InterPro"/>
</dbReference>
<dbReference type="InterPro" id="IPR000160">
    <property type="entry name" value="GGDEF_dom"/>
</dbReference>
<dbReference type="SUPFAM" id="SSF55781">
    <property type="entry name" value="GAF domain-like"/>
    <property type="match status" value="2"/>
</dbReference>
<dbReference type="InterPro" id="IPR003018">
    <property type="entry name" value="GAF"/>
</dbReference>
<gene>
    <name evidence="6" type="primary">cph2_23</name>
    <name evidence="6" type="ORF">GALL_145780</name>
</gene>
<name>A0A1J5S5C6_9ZZZZ</name>